<comment type="caution">
    <text evidence="2">The sequence shown here is derived from an EMBL/GenBank/DDBJ whole genome shotgun (WGS) entry which is preliminary data.</text>
</comment>
<feature type="compositionally biased region" description="Basic and acidic residues" evidence="1">
    <location>
        <begin position="937"/>
        <end position="947"/>
    </location>
</feature>
<feature type="compositionally biased region" description="Basic residues" evidence="1">
    <location>
        <begin position="1060"/>
        <end position="1073"/>
    </location>
</feature>
<feature type="compositionally biased region" description="Low complexity" evidence="1">
    <location>
        <begin position="491"/>
        <end position="505"/>
    </location>
</feature>
<feature type="region of interest" description="Disordered" evidence="1">
    <location>
        <begin position="734"/>
        <end position="753"/>
    </location>
</feature>
<feature type="compositionally biased region" description="Polar residues" evidence="1">
    <location>
        <begin position="463"/>
        <end position="490"/>
    </location>
</feature>
<feature type="region of interest" description="Disordered" evidence="1">
    <location>
        <begin position="60"/>
        <end position="144"/>
    </location>
</feature>
<organism evidence="2 3">
    <name type="scientific">Diploscapter pachys</name>
    <dbReference type="NCBI Taxonomy" id="2018661"/>
    <lineage>
        <taxon>Eukaryota</taxon>
        <taxon>Metazoa</taxon>
        <taxon>Ecdysozoa</taxon>
        <taxon>Nematoda</taxon>
        <taxon>Chromadorea</taxon>
        <taxon>Rhabditida</taxon>
        <taxon>Rhabditina</taxon>
        <taxon>Rhabditomorpha</taxon>
        <taxon>Rhabditoidea</taxon>
        <taxon>Rhabditidae</taxon>
        <taxon>Diploscapter</taxon>
    </lineage>
</organism>
<feature type="compositionally biased region" description="Polar residues" evidence="1">
    <location>
        <begin position="192"/>
        <end position="218"/>
    </location>
</feature>
<keyword evidence="3" id="KW-1185">Reference proteome</keyword>
<feature type="compositionally biased region" description="Polar residues" evidence="1">
    <location>
        <begin position="344"/>
        <end position="353"/>
    </location>
</feature>
<feature type="region of interest" description="Disordered" evidence="1">
    <location>
        <begin position="175"/>
        <end position="225"/>
    </location>
</feature>
<gene>
    <name evidence="2" type="ORF">WR25_08230</name>
</gene>
<feature type="compositionally biased region" description="Polar residues" evidence="1">
    <location>
        <begin position="552"/>
        <end position="571"/>
    </location>
</feature>
<dbReference type="EMBL" id="LIAE01006751">
    <property type="protein sequence ID" value="PAV85613.1"/>
    <property type="molecule type" value="Genomic_DNA"/>
</dbReference>
<evidence type="ECO:0000313" key="2">
    <source>
        <dbReference type="EMBL" id="PAV85610.1"/>
    </source>
</evidence>
<protein>
    <submittedName>
        <fullName evidence="2">Uncharacterized protein</fullName>
    </submittedName>
</protein>
<feature type="region of interest" description="Disordered" evidence="1">
    <location>
        <begin position="242"/>
        <end position="269"/>
    </location>
</feature>
<feature type="region of interest" description="Disordered" evidence="1">
    <location>
        <begin position="863"/>
        <end position="990"/>
    </location>
</feature>
<accession>A0A2A2LHJ4</accession>
<feature type="compositionally biased region" description="Low complexity" evidence="1">
    <location>
        <begin position="876"/>
        <end position="900"/>
    </location>
</feature>
<evidence type="ECO:0000256" key="1">
    <source>
        <dbReference type="SAM" id="MobiDB-lite"/>
    </source>
</evidence>
<proteinExistence type="predicted"/>
<evidence type="ECO:0000313" key="3">
    <source>
        <dbReference type="Proteomes" id="UP000218231"/>
    </source>
</evidence>
<feature type="compositionally biased region" description="Low complexity" evidence="1">
    <location>
        <begin position="591"/>
        <end position="603"/>
    </location>
</feature>
<feature type="compositionally biased region" description="Low complexity" evidence="1">
    <location>
        <begin position="1036"/>
        <end position="1051"/>
    </location>
</feature>
<feature type="region of interest" description="Disordered" evidence="1">
    <location>
        <begin position="794"/>
        <end position="817"/>
    </location>
</feature>
<feature type="region of interest" description="Disordered" evidence="1">
    <location>
        <begin position="1024"/>
        <end position="1073"/>
    </location>
</feature>
<dbReference type="Proteomes" id="UP000218231">
    <property type="component" value="Unassembled WGS sequence"/>
</dbReference>
<dbReference type="EMBL" id="LIAE01006751">
    <property type="protein sequence ID" value="PAV85610.1"/>
    <property type="molecule type" value="Genomic_DNA"/>
</dbReference>
<feature type="compositionally biased region" description="Polar residues" evidence="1">
    <location>
        <begin position="911"/>
        <end position="920"/>
    </location>
</feature>
<feature type="region of interest" description="Disordered" evidence="1">
    <location>
        <begin position="456"/>
        <end position="603"/>
    </location>
</feature>
<name>A0A2A2LHJ4_9BILA</name>
<sequence>MKRSMSRESTTKASELLDEMRFTEPALEWKRDNDDENQNDGHLILPDQSILEEYVKRKRGRLDRHLRSSRSASICSSKGGYESSNGGCESPANSTISELHAPPSVRIQTSPASQRGVPLITTPTRTECSTPGSSQGAMLDVSSFNNFNSTPQGFKLNPPAKIQIAKPIAFDAPKSPFEERLQQQANIIRKTSVCSSISDNEGNDQSRSEGMSTLSSAFTAAVSHPRHEQRYAAHIPVNRNNSLEASSHTSGQPQSGRQSSTSVDSGHSGVLDTASKQLEAVIDEARTRHHHQRSKFKDAIDYLDQIFEDLKKECDVEIFALLKSDKADHIRAAAQEANRLFRPQPSTSNSLPNRAQRHRPVQPPSPVELIIPVVKTSGATVAANSPPIEPSVAETIVLPKKTDKLDFTRRWLHDDLSSLAHQPPANIAPDVSIYQDVDEHSLGSCSAEVAAICSNKRDRPQKKSTNQQQNGTSKSGKQPQVKTNGTRQKPQQQQQQQSQQQSGPVRPQPFRPQPVYALPNGNQNNNGVSRFPAELEPPQPLARVASFDNGHHSGNNSARAISQEPYQTLGSARSDEPGCRPSPSAFHNVPSSSSFSSRGGIRGSLRSLPDAGLLVRQKQPEEMKDPVLAIDQLVAELELNTEQMSVSDKRRSFPTSFVRIQNDYEQPVKQRAELRQAPMRGRAHGFVLGPGQIHQPPQTQSQIYPQTNVGFPRVQRQEKSLDEVTSMLNNVVNDFQDANQPGGINRKKSTSSQHAYPTVANGANGPNPFETINHEKINPSRVEQMHNMFERGTAPTSWKIHQPAQPQPYKPTPPKDEEQNYYEINEFQAKPYKRVSPPRQMHAVSVRRSPLQRQASFVQDYVPAVPTSNPPQHPPGSASSSQNGGYYSSNSSGVGVSSQSQPGVARRSSFVGRQSISSHAPSVDDDDDGFYDNIGTFDDRRFSRGSDLDTTSMSSRHGVGASRHGSSRGIGSFLKRIGGSTNGRTPQSAASMMSLNKVAQEPMPSRPGALMKSNSLSMEPWKTHVINHQQNHGGYPNPNGNQSQRNGSQQPKSGGGLGARLKHSLFGSKKRLN</sequence>
<feature type="compositionally biased region" description="Polar residues" evidence="1">
    <location>
        <begin position="242"/>
        <end position="265"/>
    </location>
</feature>
<feature type="compositionally biased region" description="Polar residues" evidence="1">
    <location>
        <begin position="121"/>
        <end position="144"/>
    </location>
</feature>
<feature type="compositionally biased region" description="Polar residues" evidence="1">
    <location>
        <begin position="82"/>
        <end position="97"/>
    </location>
</feature>
<reference evidence="2 3" key="1">
    <citation type="journal article" date="2017" name="Curr. Biol.">
        <title>Genome architecture and evolution of a unichromosomal asexual nematode.</title>
        <authorList>
            <person name="Fradin H."/>
            <person name="Zegar C."/>
            <person name="Gutwein M."/>
            <person name="Lucas J."/>
            <person name="Kovtun M."/>
            <person name="Corcoran D."/>
            <person name="Baugh L.R."/>
            <person name="Kiontke K."/>
            <person name="Gunsalus K."/>
            <person name="Fitch D.H."/>
            <person name="Piano F."/>
        </authorList>
    </citation>
    <scope>NUCLEOTIDE SEQUENCE [LARGE SCALE GENOMIC DNA]</scope>
    <source>
        <strain evidence="2">PF1309</strain>
    </source>
</reference>
<dbReference type="OrthoDB" id="5856121at2759"/>
<dbReference type="AlphaFoldDB" id="A0A2A2LHJ4"/>
<feature type="region of interest" description="Disordered" evidence="1">
    <location>
        <begin position="342"/>
        <end position="364"/>
    </location>
</feature>